<feature type="region of interest" description="Disordered" evidence="2">
    <location>
        <begin position="518"/>
        <end position="542"/>
    </location>
</feature>
<dbReference type="AlphaFoldDB" id="A0A178ZZ46"/>
<accession>A0A178ZZ46</accession>
<feature type="compositionally biased region" description="Low complexity" evidence="2">
    <location>
        <begin position="15"/>
        <end position="32"/>
    </location>
</feature>
<feature type="compositionally biased region" description="Basic and acidic residues" evidence="2">
    <location>
        <begin position="81"/>
        <end position="95"/>
    </location>
</feature>
<organism evidence="3 4">
    <name type="scientific">Fonsecaea erecta</name>
    <dbReference type="NCBI Taxonomy" id="1367422"/>
    <lineage>
        <taxon>Eukaryota</taxon>
        <taxon>Fungi</taxon>
        <taxon>Dikarya</taxon>
        <taxon>Ascomycota</taxon>
        <taxon>Pezizomycotina</taxon>
        <taxon>Eurotiomycetes</taxon>
        <taxon>Chaetothyriomycetidae</taxon>
        <taxon>Chaetothyriales</taxon>
        <taxon>Herpotrichiellaceae</taxon>
        <taxon>Fonsecaea</taxon>
    </lineage>
</organism>
<reference evidence="3 4" key="1">
    <citation type="submission" date="2016-04" db="EMBL/GenBank/DDBJ databases">
        <title>Draft genome of Fonsecaea erecta CBS 125763.</title>
        <authorList>
            <person name="Weiss V.A."/>
            <person name="Vicente V.A."/>
            <person name="Raittz R.T."/>
            <person name="Moreno L.F."/>
            <person name="De Souza E.M."/>
            <person name="Pedrosa F.O."/>
            <person name="Steffens M.B."/>
            <person name="Faoro H."/>
            <person name="Tadra-Sfeir M.Z."/>
            <person name="Najafzadeh M.J."/>
            <person name="Felipe M.S."/>
            <person name="Teixeira M."/>
            <person name="Sun J."/>
            <person name="Xi L."/>
            <person name="Gomes R."/>
            <person name="De Azevedo C.M."/>
            <person name="Salgado C.G."/>
            <person name="Da Silva M.B."/>
            <person name="Nascimento M.F."/>
            <person name="Queiroz-Telles F."/>
            <person name="Attili D.S."/>
            <person name="Gorbushina A."/>
        </authorList>
    </citation>
    <scope>NUCLEOTIDE SEQUENCE [LARGE SCALE GENOMIC DNA]</scope>
    <source>
        <strain evidence="3 4">CBS 125763</strain>
    </source>
</reference>
<feature type="compositionally biased region" description="Basic and acidic residues" evidence="2">
    <location>
        <begin position="530"/>
        <end position="542"/>
    </location>
</feature>
<evidence type="ECO:0000313" key="3">
    <source>
        <dbReference type="EMBL" id="OAP64493.1"/>
    </source>
</evidence>
<keyword evidence="1" id="KW-0175">Coiled coil</keyword>
<feature type="region of interest" description="Disordered" evidence="2">
    <location>
        <begin position="13"/>
        <end position="41"/>
    </location>
</feature>
<dbReference type="RefSeq" id="XP_018697860.1">
    <property type="nucleotide sequence ID" value="XM_018831981.1"/>
</dbReference>
<dbReference type="Proteomes" id="UP000078343">
    <property type="component" value="Unassembled WGS sequence"/>
</dbReference>
<feature type="region of interest" description="Disordered" evidence="2">
    <location>
        <begin position="76"/>
        <end position="123"/>
    </location>
</feature>
<evidence type="ECO:0000313" key="4">
    <source>
        <dbReference type="Proteomes" id="UP000078343"/>
    </source>
</evidence>
<feature type="coiled-coil region" evidence="1">
    <location>
        <begin position="555"/>
        <end position="623"/>
    </location>
</feature>
<name>A0A178ZZ46_9EURO</name>
<dbReference type="GeneID" id="30004635"/>
<keyword evidence="4" id="KW-1185">Reference proteome</keyword>
<comment type="caution">
    <text evidence="3">The sequence shown here is derived from an EMBL/GenBank/DDBJ whole genome shotgun (WGS) entry which is preliminary data.</text>
</comment>
<protein>
    <submittedName>
        <fullName evidence="3">Uncharacterized protein</fullName>
    </submittedName>
</protein>
<evidence type="ECO:0000256" key="1">
    <source>
        <dbReference type="SAM" id="Coils"/>
    </source>
</evidence>
<proteinExistence type="predicted"/>
<sequence>MVGLKKAKGILRELSSPISTSAASRSTSRTESNNGKAGTMATPSAIAANVAFSPLPRITSVTGNGWEKDNARFSAAPLVVPDHDPSASRVSESKRSVAPGPAEPDPFADSNSTKAGNSAAQSGVDIHELEDKASSTKISEGIGGLLRSFSTRHSRSAAPAPAELDGSQPKATHKQTSVAEMDATGDRIQSQGDGQAGMVNPRPNKAADDELYRVDKEIRKAAHGVVDEAELEAMFKKRGTSGAFKLLLEMIEPARDAEEHLDRVEDKIRAAMKGHVRTMDVNAEIRKRGPAGGLQLLLDHWQLALKSEQALRRVEEKMRSTNHDIGSADLAHAQKTGGAEAMLALLVQDYQAKKSASLVLERVAGQIKRATPQAARKDVDTALKSREAGVESAFSILVGAYQPFADAYKELTAIEGELKRTARELAWTQDVDLILTKSGPEGALRVLTEHLQAKTQTLRTLEAQHLGLQQSWKKLTADNHELRQDQARHRANIDGLNASYQRRIADQDKNWKDTLEKQQKDSAGRAQVVEQRHRSELESRDNSHRNEIASWRAAMQSVKEKHEIEQKELKAALANKEQEYNTKLDRMREEFEAREKEARKRELERIEEIRLEAEELKGELVRREHFKGLSDPEICNRFKKLAQEVNSFSRIQWEKKKEPRWPVQENALRRSENPRKLKQQIVQSTIWMILKERLFHSPFGVLGDEGQRIHREWTSEFGEDSSSELPRWPEATEESEAWRFERIKEYWDPSKKITSDSEASRRLKPTYDQSVAAAVDDIGKAVDTISTLSSHDLQLIREFVELAATFWLDVTAQKCRVYLIFPAEGSSALVQRKPTTATVDLVIQPEVRRRGNAQGQRFVKEQVITGCEGEKTRF</sequence>
<feature type="region of interest" description="Disordered" evidence="2">
    <location>
        <begin position="151"/>
        <end position="207"/>
    </location>
</feature>
<feature type="compositionally biased region" description="Polar residues" evidence="2">
    <location>
        <begin position="109"/>
        <end position="121"/>
    </location>
</feature>
<dbReference type="OrthoDB" id="5430054at2759"/>
<gene>
    <name evidence="3" type="ORF">AYL99_00465</name>
</gene>
<dbReference type="EMBL" id="LVYI01000001">
    <property type="protein sequence ID" value="OAP64493.1"/>
    <property type="molecule type" value="Genomic_DNA"/>
</dbReference>
<evidence type="ECO:0000256" key="2">
    <source>
        <dbReference type="SAM" id="MobiDB-lite"/>
    </source>
</evidence>